<dbReference type="Proteomes" id="UP000316316">
    <property type="component" value="Unassembled WGS sequence"/>
</dbReference>
<comment type="caution">
    <text evidence="8">The sequence shown here is derived from an EMBL/GenBank/DDBJ whole genome shotgun (WGS) entry which is preliminary data.</text>
</comment>
<dbReference type="InterPro" id="IPR011701">
    <property type="entry name" value="MFS"/>
</dbReference>
<dbReference type="SUPFAM" id="SSF103473">
    <property type="entry name" value="MFS general substrate transporter"/>
    <property type="match status" value="1"/>
</dbReference>
<dbReference type="PRINTS" id="PR01036">
    <property type="entry name" value="TCRTETB"/>
</dbReference>
<gene>
    <name evidence="8" type="ORF">AUF17_22015</name>
</gene>
<reference evidence="8 9" key="1">
    <citation type="submission" date="2017-10" db="EMBL/GenBank/DDBJ databases">
        <title>FDA dAtabase for Regulatory Grade micrObial Sequences (FDA-ARGOS): Supporting development and validation of Infectious Disease Dx tests.</title>
        <authorList>
            <person name="Campos J."/>
            <person name="Goldberg B."/>
            <person name="Tallon L.J."/>
            <person name="Sadzewicz L."/>
            <person name="Sengamalay N."/>
            <person name="Ott S."/>
            <person name="Godinez A."/>
            <person name="Nagaraj S."/>
            <person name="Vyas G."/>
            <person name="Aluvathingal J."/>
            <person name="Nadendla S."/>
            <person name="Geyer C."/>
            <person name="Nandy P."/>
            <person name="Hobson J."/>
            <person name="Sichtig H."/>
        </authorList>
    </citation>
    <scope>NUCLEOTIDE SEQUENCE [LARGE SCALE GENOMIC DNA]</scope>
    <source>
        <strain evidence="8 9">FDAARGOS_185</strain>
    </source>
</reference>
<dbReference type="NCBIfam" id="TIGR00711">
    <property type="entry name" value="efflux_EmrB"/>
    <property type="match status" value="1"/>
</dbReference>
<dbReference type="GeneID" id="69571112"/>
<sequence>MKQQKLTAKVVGAVISTGILSFCGVLVETAMNVSFPTLSREFNVNTATVQWMITIYLLVLAIVIPLSGFLKRSFKNRTLFLMALCFFTVGIIIDAAAPTFSVLLIGRVLQGIGTGIGLPLMFNIILEQVPASRMGTMMGVGTMIPAIAPAIGPTFGGLVVTGLGWRFIFILIIPVMILTLIVGIMTIEQKSEVRRSSFDFFSLIAIAVFFIGSILGFSNMGNYSFLTIQVIGAFIMSICGLTGLIIRSRKITNPILDFSLLNNLSYSMHVICFFIMQLVLMGLVFILPNYIQVVNGSSAQVSGFVVFPGAILGSLFTPLGGRLLDRFGPKKPILFGCIIITLSLILFTVLCDSLSNLAIGGLYFLFTIGIGFSFGNLMTNGLRQLSDDYQANGNAIIMTFQQFAGAAGTSIIAAIISKSQSQYSDDIVRAVINGSKSGFIFLLALFLVEMVLITRLFLFNRKTEADYKISNEIDS</sequence>
<evidence type="ECO:0000256" key="4">
    <source>
        <dbReference type="ARBA" id="ARBA00022475"/>
    </source>
</evidence>
<dbReference type="GO" id="GO:0005886">
    <property type="term" value="C:plasma membrane"/>
    <property type="evidence" value="ECO:0007669"/>
    <property type="project" value="UniProtKB-SubCell"/>
</dbReference>
<evidence type="ECO:0000256" key="5">
    <source>
        <dbReference type="ARBA" id="ARBA00022692"/>
    </source>
</evidence>
<evidence type="ECO:0000313" key="9">
    <source>
        <dbReference type="Proteomes" id="UP000316316"/>
    </source>
</evidence>
<evidence type="ECO:0000256" key="7">
    <source>
        <dbReference type="ARBA" id="ARBA00023136"/>
    </source>
</evidence>
<keyword evidence="4" id="KW-1003">Cell membrane</keyword>
<keyword evidence="5" id="KW-0812">Transmembrane</keyword>
<protein>
    <submittedName>
        <fullName evidence="8">MFS transporter</fullName>
    </submittedName>
</protein>
<accession>A0A4P8KDR2</accession>
<dbReference type="InterPro" id="IPR020846">
    <property type="entry name" value="MFS_dom"/>
</dbReference>
<dbReference type="RefSeq" id="WP_016178140.1">
    <property type="nucleotide sequence ID" value="NZ_CAAKOH010000138.1"/>
</dbReference>
<dbReference type="GO" id="GO:0022857">
    <property type="term" value="F:transmembrane transporter activity"/>
    <property type="evidence" value="ECO:0007669"/>
    <property type="project" value="InterPro"/>
</dbReference>
<dbReference type="PROSITE" id="PS50850">
    <property type="entry name" value="MFS"/>
    <property type="match status" value="1"/>
</dbReference>
<dbReference type="AlphaFoldDB" id="A0A4P8KDR2"/>
<evidence type="ECO:0000256" key="2">
    <source>
        <dbReference type="ARBA" id="ARBA00008537"/>
    </source>
</evidence>
<keyword evidence="6" id="KW-1133">Transmembrane helix</keyword>
<name>A0A4P8KDR2_ENTAV</name>
<dbReference type="PANTHER" id="PTHR42718">
    <property type="entry name" value="MAJOR FACILITATOR SUPERFAMILY MULTIDRUG TRANSPORTER MFSC"/>
    <property type="match status" value="1"/>
</dbReference>
<proteinExistence type="inferred from homology"/>
<keyword evidence="3" id="KW-0813">Transport</keyword>
<evidence type="ECO:0000256" key="1">
    <source>
        <dbReference type="ARBA" id="ARBA00004651"/>
    </source>
</evidence>
<comment type="subcellular location">
    <subcellularLocation>
        <location evidence="1">Cell membrane</location>
        <topology evidence="1">Multi-pass membrane protein</topology>
    </subcellularLocation>
</comment>
<dbReference type="EMBL" id="PDXQ01000002">
    <property type="protein sequence ID" value="TRZ29357.1"/>
    <property type="molecule type" value="Genomic_DNA"/>
</dbReference>
<evidence type="ECO:0000256" key="3">
    <source>
        <dbReference type="ARBA" id="ARBA00022448"/>
    </source>
</evidence>
<dbReference type="InterPro" id="IPR004638">
    <property type="entry name" value="EmrB-like"/>
</dbReference>
<dbReference type="Gene3D" id="1.20.1720.10">
    <property type="entry name" value="Multidrug resistance protein D"/>
    <property type="match status" value="1"/>
</dbReference>
<dbReference type="Gene3D" id="1.20.1250.20">
    <property type="entry name" value="MFS general substrate transporter like domains"/>
    <property type="match status" value="1"/>
</dbReference>
<comment type="similarity">
    <text evidence="2">Belongs to the major facilitator superfamily. EmrB family.</text>
</comment>
<evidence type="ECO:0000256" key="6">
    <source>
        <dbReference type="ARBA" id="ARBA00022989"/>
    </source>
</evidence>
<keyword evidence="7" id="KW-0472">Membrane</keyword>
<dbReference type="PANTHER" id="PTHR42718:SF9">
    <property type="entry name" value="MAJOR FACILITATOR SUPERFAMILY MULTIDRUG TRANSPORTER MFSC"/>
    <property type="match status" value="1"/>
</dbReference>
<dbReference type="InterPro" id="IPR036259">
    <property type="entry name" value="MFS_trans_sf"/>
</dbReference>
<organism evidence="8 9">
    <name type="scientific">Enterococcus avium</name>
    <name type="common">Streptococcus avium</name>
    <dbReference type="NCBI Taxonomy" id="33945"/>
    <lineage>
        <taxon>Bacteria</taxon>
        <taxon>Bacillati</taxon>
        <taxon>Bacillota</taxon>
        <taxon>Bacilli</taxon>
        <taxon>Lactobacillales</taxon>
        <taxon>Enterococcaceae</taxon>
        <taxon>Enterococcus</taxon>
    </lineage>
</organism>
<evidence type="ECO:0000313" key="8">
    <source>
        <dbReference type="EMBL" id="TRZ29357.1"/>
    </source>
</evidence>
<dbReference type="Pfam" id="PF07690">
    <property type="entry name" value="MFS_1"/>
    <property type="match status" value="1"/>
</dbReference>